<dbReference type="GO" id="GO:0003700">
    <property type="term" value="F:DNA-binding transcription factor activity"/>
    <property type="evidence" value="ECO:0007669"/>
    <property type="project" value="InterPro"/>
</dbReference>
<dbReference type="Proteomes" id="UP000567179">
    <property type="component" value="Unassembled WGS sequence"/>
</dbReference>
<feature type="chain" id="PRO_5034354256" description="BZIP domain-containing protein" evidence="2">
    <location>
        <begin position="23"/>
        <end position="242"/>
    </location>
</feature>
<feature type="compositionally biased region" description="Polar residues" evidence="1">
    <location>
        <begin position="110"/>
        <end position="120"/>
    </location>
</feature>
<evidence type="ECO:0008006" key="5">
    <source>
        <dbReference type="Google" id="ProtNLM"/>
    </source>
</evidence>
<accession>A0A8H5AY66</accession>
<dbReference type="AlphaFoldDB" id="A0A8H5AY66"/>
<feature type="compositionally biased region" description="Low complexity" evidence="1">
    <location>
        <begin position="84"/>
        <end position="95"/>
    </location>
</feature>
<comment type="caution">
    <text evidence="3">The sequence shown here is derived from an EMBL/GenBank/DDBJ whole genome shotgun (WGS) entry which is preliminary data.</text>
</comment>
<evidence type="ECO:0000313" key="3">
    <source>
        <dbReference type="EMBL" id="KAF5312307.1"/>
    </source>
</evidence>
<name>A0A8H5AY66_9AGAR</name>
<proteinExistence type="predicted"/>
<evidence type="ECO:0000256" key="2">
    <source>
        <dbReference type="SAM" id="SignalP"/>
    </source>
</evidence>
<keyword evidence="4" id="KW-1185">Reference proteome</keyword>
<dbReference type="SUPFAM" id="SSF57959">
    <property type="entry name" value="Leucine zipper domain"/>
    <property type="match status" value="1"/>
</dbReference>
<gene>
    <name evidence="3" type="ORF">D9619_002404</name>
</gene>
<evidence type="ECO:0000313" key="4">
    <source>
        <dbReference type="Proteomes" id="UP000567179"/>
    </source>
</evidence>
<sequence length="242" mass="27047">MRPHISDRPVIILLPILITTKATETPSSSSDTTSNTEMQADHIIAKSEDFSNDEFLRVFTMSGDFVAPGHGPSMSSPGHRRNQSSESASSLVERSTPLNRTHPSLPYARTSPNTAPTSLPGQDMRYLSASAVPPAYTTSSSTATPRTRRRDTPSEEDDDDYVDDLPPNATDQERAEHKRRLNTLAARRSRRRRLAEFQRLNDDVTRLSRECDIWKERAMMMARMMSAHGISYPPIPGMSTMV</sequence>
<dbReference type="EMBL" id="JAACJJ010000056">
    <property type="protein sequence ID" value="KAF5312307.1"/>
    <property type="molecule type" value="Genomic_DNA"/>
</dbReference>
<keyword evidence="2" id="KW-0732">Signal</keyword>
<evidence type="ECO:0000256" key="1">
    <source>
        <dbReference type="SAM" id="MobiDB-lite"/>
    </source>
</evidence>
<dbReference type="InterPro" id="IPR046347">
    <property type="entry name" value="bZIP_sf"/>
</dbReference>
<feature type="region of interest" description="Disordered" evidence="1">
    <location>
        <begin position="68"/>
        <end position="180"/>
    </location>
</feature>
<protein>
    <recommendedName>
        <fullName evidence="5">BZIP domain-containing protein</fullName>
    </recommendedName>
</protein>
<feature type="compositionally biased region" description="Low complexity" evidence="1">
    <location>
        <begin position="128"/>
        <end position="145"/>
    </location>
</feature>
<feature type="signal peptide" evidence="2">
    <location>
        <begin position="1"/>
        <end position="22"/>
    </location>
</feature>
<feature type="compositionally biased region" description="Acidic residues" evidence="1">
    <location>
        <begin position="154"/>
        <end position="163"/>
    </location>
</feature>
<organism evidence="3 4">
    <name type="scientific">Psilocybe cf. subviscida</name>
    <dbReference type="NCBI Taxonomy" id="2480587"/>
    <lineage>
        <taxon>Eukaryota</taxon>
        <taxon>Fungi</taxon>
        <taxon>Dikarya</taxon>
        <taxon>Basidiomycota</taxon>
        <taxon>Agaricomycotina</taxon>
        <taxon>Agaricomycetes</taxon>
        <taxon>Agaricomycetidae</taxon>
        <taxon>Agaricales</taxon>
        <taxon>Agaricineae</taxon>
        <taxon>Strophariaceae</taxon>
        <taxon>Psilocybe</taxon>
    </lineage>
</organism>
<reference evidence="3 4" key="1">
    <citation type="journal article" date="2020" name="ISME J.">
        <title>Uncovering the hidden diversity of litter-decomposition mechanisms in mushroom-forming fungi.</title>
        <authorList>
            <person name="Floudas D."/>
            <person name="Bentzer J."/>
            <person name="Ahren D."/>
            <person name="Johansson T."/>
            <person name="Persson P."/>
            <person name="Tunlid A."/>
        </authorList>
    </citation>
    <scope>NUCLEOTIDE SEQUENCE [LARGE SCALE GENOMIC DNA]</scope>
    <source>
        <strain evidence="3 4">CBS 101986</strain>
    </source>
</reference>